<accession>X1VUV9</accession>
<dbReference type="SMART" id="SM01211">
    <property type="entry name" value="GATase_5"/>
    <property type="match status" value="1"/>
</dbReference>
<dbReference type="PANTHER" id="PTHR10099:SF1">
    <property type="entry name" value="PHOSPHORIBOSYLFORMYLGLYCINAMIDINE SYNTHASE"/>
    <property type="match status" value="1"/>
</dbReference>
<dbReference type="InterPro" id="IPR029062">
    <property type="entry name" value="Class_I_gatase-like"/>
</dbReference>
<comment type="caution">
    <text evidence="1">The sequence shown here is derived from an EMBL/GenBank/DDBJ whole genome shotgun (WGS) entry which is preliminary data.</text>
</comment>
<name>X1VUV9_9ZZZZ</name>
<dbReference type="AlphaFoldDB" id="X1VUV9"/>
<dbReference type="GO" id="GO:0006164">
    <property type="term" value="P:purine nucleotide biosynthetic process"/>
    <property type="evidence" value="ECO:0007669"/>
    <property type="project" value="TreeGrafter"/>
</dbReference>
<dbReference type="SUPFAM" id="SSF52317">
    <property type="entry name" value="Class I glutamine amidotransferase-like"/>
    <property type="match status" value="1"/>
</dbReference>
<dbReference type="Pfam" id="PF13507">
    <property type="entry name" value="GATase_5"/>
    <property type="match status" value="1"/>
</dbReference>
<dbReference type="GO" id="GO:0005737">
    <property type="term" value="C:cytoplasm"/>
    <property type="evidence" value="ECO:0007669"/>
    <property type="project" value="TreeGrafter"/>
</dbReference>
<evidence type="ECO:0008006" key="2">
    <source>
        <dbReference type="Google" id="ProtNLM"/>
    </source>
</evidence>
<dbReference type="GO" id="GO:0004642">
    <property type="term" value="F:phosphoribosylformylglycinamidine synthase activity"/>
    <property type="evidence" value="ECO:0007669"/>
    <property type="project" value="TreeGrafter"/>
</dbReference>
<dbReference type="PANTHER" id="PTHR10099">
    <property type="entry name" value="PHOSPHORIBOSYLFORMYLGLYCINAMIDINE SYNTHASE"/>
    <property type="match status" value="1"/>
</dbReference>
<gene>
    <name evidence="1" type="ORF">S12H4_56390</name>
</gene>
<proteinExistence type="predicted"/>
<reference evidence="1" key="1">
    <citation type="journal article" date="2014" name="Front. Microbiol.">
        <title>High frequency of phylogenetically diverse reductive dehalogenase-homologous genes in deep subseafloor sedimentary metagenomes.</title>
        <authorList>
            <person name="Kawai M."/>
            <person name="Futagami T."/>
            <person name="Toyoda A."/>
            <person name="Takaki Y."/>
            <person name="Nishi S."/>
            <person name="Hori S."/>
            <person name="Arai W."/>
            <person name="Tsubouchi T."/>
            <person name="Morono Y."/>
            <person name="Uchiyama I."/>
            <person name="Ito T."/>
            <person name="Fujiyama A."/>
            <person name="Inagaki F."/>
            <person name="Takami H."/>
        </authorList>
    </citation>
    <scope>NUCLEOTIDE SEQUENCE</scope>
    <source>
        <strain evidence="1">Expedition CK06-06</strain>
    </source>
</reference>
<evidence type="ECO:0000313" key="1">
    <source>
        <dbReference type="EMBL" id="GAJ25092.1"/>
    </source>
</evidence>
<dbReference type="EMBL" id="BARW01036308">
    <property type="protein sequence ID" value="GAJ25092.1"/>
    <property type="molecule type" value="Genomic_DNA"/>
</dbReference>
<protein>
    <recommendedName>
        <fullName evidence="2">Phosphoribosylformylglycinamidine synthase I</fullName>
    </recommendedName>
</protein>
<dbReference type="Gene3D" id="3.40.50.880">
    <property type="match status" value="1"/>
</dbReference>
<organism evidence="1">
    <name type="scientific">marine sediment metagenome</name>
    <dbReference type="NCBI Taxonomy" id="412755"/>
    <lineage>
        <taxon>unclassified sequences</taxon>
        <taxon>metagenomes</taxon>
        <taxon>ecological metagenomes</taxon>
    </lineage>
</organism>
<sequence length="129" mass="14794">MPVAHAEGRFITQKKDLLKKLIKNKQIILRYSKEDGKIEEKFPFNPNGSLYNIAGICNPKGNVFALMPHPERANWLRQVPSELNSSFSQLKLESWGNVKKMEGEGPGRKIFESMRAYIEEREEATFLGL</sequence>